<dbReference type="RefSeq" id="WP_162441949.1">
    <property type="nucleotide sequence ID" value="NZ_CP048222.1"/>
</dbReference>
<dbReference type="GO" id="GO:0007165">
    <property type="term" value="P:signal transduction"/>
    <property type="evidence" value="ECO:0007669"/>
    <property type="project" value="TreeGrafter"/>
</dbReference>
<keyword evidence="3" id="KW-1185">Reference proteome</keyword>
<reference evidence="2 3" key="1">
    <citation type="submission" date="2020-01" db="EMBL/GenBank/DDBJ databases">
        <authorList>
            <person name="Kim M.K."/>
        </authorList>
    </citation>
    <scope>NUCLEOTIDE SEQUENCE [LARGE SCALE GENOMIC DNA]</scope>
    <source>
        <strain evidence="2 3">172606-1</strain>
    </source>
</reference>
<dbReference type="Gene3D" id="3.30.750.44">
    <property type="match status" value="1"/>
</dbReference>
<dbReference type="PANTHER" id="PTHR32060:SF30">
    <property type="entry name" value="CARBOXY-TERMINAL PROCESSING PROTEASE CTPA"/>
    <property type="match status" value="1"/>
</dbReference>
<evidence type="ECO:0000259" key="1">
    <source>
        <dbReference type="SMART" id="SM00245"/>
    </source>
</evidence>
<dbReference type="InterPro" id="IPR005151">
    <property type="entry name" value="Tail-specific_protease"/>
</dbReference>
<dbReference type="SMART" id="SM00245">
    <property type="entry name" value="TSPc"/>
    <property type="match status" value="1"/>
</dbReference>
<proteinExistence type="predicted"/>
<evidence type="ECO:0000313" key="3">
    <source>
        <dbReference type="Proteomes" id="UP000480178"/>
    </source>
</evidence>
<organism evidence="2 3">
    <name type="scientific">Rhodocytophaga rosea</name>
    <dbReference type="NCBI Taxonomy" id="2704465"/>
    <lineage>
        <taxon>Bacteria</taxon>
        <taxon>Pseudomonadati</taxon>
        <taxon>Bacteroidota</taxon>
        <taxon>Cytophagia</taxon>
        <taxon>Cytophagales</taxon>
        <taxon>Rhodocytophagaceae</taxon>
        <taxon>Rhodocytophaga</taxon>
    </lineage>
</organism>
<name>A0A6C0GDM9_9BACT</name>
<dbReference type="GO" id="GO:0006508">
    <property type="term" value="P:proteolysis"/>
    <property type="evidence" value="ECO:0007669"/>
    <property type="project" value="InterPro"/>
</dbReference>
<dbReference type="GO" id="GO:0004175">
    <property type="term" value="F:endopeptidase activity"/>
    <property type="evidence" value="ECO:0007669"/>
    <property type="project" value="TreeGrafter"/>
</dbReference>
<dbReference type="SUPFAM" id="SSF52096">
    <property type="entry name" value="ClpP/crotonase"/>
    <property type="match status" value="1"/>
</dbReference>
<feature type="domain" description="Tail specific protease" evidence="1">
    <location>
        <begin position="209"/>
        <end position="447"/>
    </location>
</feature>
<dbReference type="Gene3D" id="3.90.226.10">
    <property type="entry name" value="2-enoyl-CoA Hydratase, Chain A, domain 1"/>
    <property type="match status" value="1"/>
</dbReference>
<dbReference type="KEGG" id="rhoz:GXP67_03915"/>
<gene>
    <name evidence="2" type="ORF">GXP67_03915</name>
</gene>
<evidence type="ECO:0000313" key="2">
    <source>
        <dbReference type="EMBL" id="QHT65872.1"/>
    </source>
</evidence>
<dbReference type="AlphaFoldDB" id="A0A6C0GDM9"/>
<dbReference type="GO" id="GO:0008236">
    <property type="term" value="F:serine-type peptidase activity"/>
    <property type="evidence" value="ECO:0007669"/>
    <property type="project" value="InterPro"/>
</dbReference>
<dbReference type="Pfam" id="PF03572">
    <property type="entry name" value="Peptidase_S41"/>
    <property type="match status" value="1"/>
</dbReference>
<dbReference type="Proteomes" id="UP000480178">
    <property type="component" value="Chromosome"/>
</dbReference>
<dbReference type="InterPro" id="IPR029045">
    <property type="entry name" value="ClpP/crotonase-like_dom_sf"/>
</dbReference>
<protein>
    <submittedName>
        <fullName evidence="2">Peptidase S41</fullName>
    </submittedName>
</protein>
<dbReference type="GO" id="GO:0030288">
    <property type="term" value="C:outer membrane-bounded periplasmic space"/>
    <property type="evidence" value="ECO:0007669"/>
    <property type="project" value="TreeGrafter"/>
</dbReference>
<accession>A0A6C0GDM9</accession>
<dbReference type="EMBL" id="CP048222">
    <property type="protein sequence ID" value="QHT65872.1"/>
    <property type="molecule type" value="Genomic_DNA"/>
</dbReference>
<dbReference type="PANTHER" id="PTHR32060">
    <property type="entry name" value="TAIL-SPECIFIC PROTEASE"/>
    <property type="match status" value="1"/>
</dbReference>
<sequence length="479" mass="54336">MKKVFLSIVLLVGLMLQTKSQTLTPEQLQADFDLFRKALHEVHPQPYLYTSKSTFDSLFTATRARLNQPMSQQGFYTSMTPLIAALHDGHMKWIVSGKDQHYPFFTDQLFPLQLYFTGKKAWISGNYGSTEVPLGAEVLSIDGKPVSDIIEQLLPNITFADGFTMQGKYEELNHFFSGYYATYITASPTYEVIFQDGIVQKTITLPAVTEEMVKTYTEKNKPASQPPFRLTYPSSNTAILTIERFWSGKNEPDYSKFLKETFRQIEEKQIQHLVLDIRNNEGGEEKYGIELYEYLAKQSFHYYDHIKVARKEKISFAAWRPGIYDKLLRKLLVKKTANGYVFNYPKALKTTTSKRNAYKGDLLILVNGNSFSVTTEFSARVHADKRATFIGQETAGGYRTNSSGLFTIVQLPNSKIDLGIPMFGFQMANVPAEIQHGQGIVPDYIVTPAIEDIIKKRDKVMEYTLQLIGSKAAVLPASK</sequence>